<feature type="domain" description="Glyoxalase-like" evidence="1">
    <location>
        <begin position="3"/>
        <end position="73"/>
    </location>
</feature>
<evidence type="ECO:0000313" key="3">
    <source>
        <dbReference type="Proteomes" id="UP000642920"/>
    </source>
</evidence>
<dbReference type="Proteomes" id="UP000642920">
    <property type="component" value="Unassembled WGS sequence"/>
</dbReference>
<protein>
    <submittedName>
        <fullName evidence="2">VOC family protein</fullName>
    </submittedName>
</protein>
<dbReference type="AlphaFoldDB" id="A0A937DHF5"/>
<gene>
    <name evidence="2" type="ORF">JKP34_01675</name>
</gene>
<reference evidence="2" key="1">
    <citation type="submission" date="2021-01" db="EMBL/GenBank/DDBJ databases">
        <title>Marivirga sp. nov., isolated from intertidal surface sediments.</title>
        <authorList>
            <person name="Zhang M."/>
        </authorList>
    </citation>
    <scope>NUCLEOTIDE SEQUENCE</scope>
    <source>
        <strain evidence="2">SM1354</strain>
    </source>
</reference>
<comment type="caution">
    <text evidence="2">The sequence shown here is derived from an EMBL/GenBank/DDBJ whole genome shotgun (WGS) entry which is preliminary data.</text>
</comment>
<evidence type="ECO:0000259" key="1">
    <source>
        <dbReference type="Pfam" id="PF13468"/>
    </source>
</evidence>
<dbReference type="RefSeq" id="WP_201917052.1">
    <property type="nucleotide sequence ID" value="NZ_JAERQG010000001.1"/>
</dbReference>
<dbReference type="Pfam" id="PF13468">
    <property type="entry name" value="Glyoxalase_3"/>
    <property type="match status" value="1"/>
</dbReference>
<proteinExistence type="predicted"/>
<name>A0A937DHF5_9BACT</name>
<organism evidence="2 3">
    <name type="scientific">Marivirga atlantica</name>
    <dbReference type="NCBI Taxonomy" id="1548457"/>
    <lineage>
        <taxon>Bacteria</taxon>
        <taxon>Pseudomonadati</taxon>
        <taxon>Bacteroidota</taxon>
        <taxon>Cytophagia</taxon>
        <taxon>Cytophagales</taxon>
        <taxon>Marivirgaceae</taxon>
        <taxon>Marivirga</taxon>
    </lineage>
</organism>
<sequence length="213" mass="24874">MMVDHIFIFSDKAGEEADELKALGFKEGSSRIHPDQGTRNRKFYFQNFFLEILWVHNEEELKNGKASKIDLLERSKFATNNYSRFGLGLVNDPSNDTLFLDGKKYFPAYFPEALSIEYINEKELPWLFRLPFKGKTFDAGNELINHPNNISTLSRADFSIREKEINHGLAHHLKKLESIEFKPADDPSLFLTFDEHQQEKEFHINSLNLVIRY</sequence>
<dbReference type="EMBL" id="JAERQG010000001">
    <property type="protein sequence ID" value="MBL0763940.1"/>
    <property type="molecule type" value="Genomic_DNA"/>
</dbReference>
<evidence type="ECO:0000313" key="2">
    <source>
        <dbReference type="EMBL" id="MBL0763940.1"/>
    </source>
</evidence>
<dbReference type="InterPro" id="IPR029068">
    <property type="entry name" value="Glyas_Bleomycin-R_OHBP_Dase"/>
</dbReference>
<dbReference type="Gene3D" id="3.10.180.10">
    <property type="entry name" value="2,3-Dihydroxybiphenyl 1,2-Dioxygenase, domain 1"/>
    <property type="match status" value="1"/>
</dbReference>
<dbReference type="InterPro" id="IPR025870">
    <property type="entry name" value="Glyoxalase-like_dom"/>
</dbReference>
<accession>A0A937DHF5</accession>
<keyword evidence="3" id="KW-1185">Reference proteome</keyword>